<dbReference type="GeneID" id="300581656"/>
<feature type="region of interest" description="Disordered" evidence="1">
    <location>
        <begin position="58"/>
        <end position="93"/>
    </location>
</feature>
<evidence type="ECO:0000313" key="3">
    <source>
        <dbReference type="Proteomes" id="UP001642720"/>
    </source>
</evidence>
<evidence type="ECO:0000313" key="2">
    <source>
        <dbReference type="EMBL" id="TFA98145.1"/>
    </source>
</evidence>
<dbReference type="RefSeq" id="XP_073554347.1">
    <property type="nucleotide sequence ID" value="XM_073707206.1"/>
</dbReference>
<reference evidence="2 3" key="1">
    <citation type="submission" date="2018-01" db="EMBL/GenBank/DDBJ databases">
        <title>Genome characterization of the sugarcane-associated fungus Trichoderma ghanense CCMA-1212 and their application in lignocelulose bioconversion.</title>
        <authorList>
            <person name="Steindorff A.S."/>
            <person name="Mendes T.D."/>
            <person name="Vilela E.S.D."/>
            <person name="Rodrigues D.S."/>
            <person name="Formighieri E.F."/>
            <person name="Melo I.S."/>
            <person name="Favaro L.C.L."/>
        </authorList>
    </citation>
    <scope>NUCLEOTIDE SEQUENCE [LARGE SCALE GENOMIC DNA]</scope>
    <source>
        <strain evidence="2 3">CCMA-1212</strain>
    </source>
</reference>
<evidence type="ECO:0000256" key="1">
    <source>
        <dbReference type="SAM" id="MobiDB-lite"/>
    </source>
</evidence>
<feature type="compositionally biased region" description="Polar residues" evidence="1">
    <location>
        <begin position="73"/>
        <end position="90"/>
    </location>
</feature>
<comment type="caution">
    <text evidence="2">The sequence shown here is derived from an EMBL/GenBank/DDBJ whole genome shotgun (WGS) entry which is preliminary data.</text>
</comment>
<sequence length="243" mass="26598">MPACESRPEPQKTQRIAKNRLRGATPGRWKILLSCQCSPSGPVKHMLCTGSLAHAGEWPRSKRTQASDDDSTRPNQALNAQSKGNWSSHGGTARKRPHLKLLRTDCPVRQLCGWLRCLLFLAVIRRQYDASPSLDPGGASLLLGLDSQRASYMRHVSFFPVSLLGTGHDGLRFRPSANPSRAPRSPPIGSLQPVCHPTQPQPISKAGLGEGVFPEDRIVERPTRKALFGRYAQPAVEDTDPCG</sequence>
<proteinExistence type="predicted"/>
<keyword evidence="3" id="KW-1185">Reference proteome</keyword>
<gene>
    <name evidence="2" type="ORF">CCMA1212_010153</name>
</gene>
<protein>
    <submittedName>
        <fullName evidence="2">Uncharacterized protein</fullName>
    </submittedName>
</protein>
<name>A0ABY2GRB6_9HYPO</name>
<dbReference type="Proteomes" id="UP001642720">
    <property type="component" value="Unassembled WGS sequence"/>
</dbReference>
<feature type="region of interest" description="Disordered" evidence="1">
    <location>
        <begin position="173"/>
        <end position="215"/>
    </location>
</feature>
<dbReference type="EMBL" id="PPTA01000023">
    <property type="protein sequence ID" value="TFA98145.1"/>
    <property type="molecule type" value="Genomic_DNA"/>
</dbReference>
<accession>A0ABY2GRB6</accession>
<feature type="compositionally biased region" description="Low complexity" evidence="1">
    <location>
        <begin position="174"/>
        <end position="183"/>
    </location>
</feature>
<organism evidence="2 3">
    <name type="scientific">Trichoderma ghanense</name>
    <dbReference type="NCBI Taxonomy" id="65468"/>
    <lineage>
        <taxon>Eukaryota</taxon>
        <taxon>Fungi</taxon>
        <taxon>Dikarya</taxon>
        <taxon>Ascomycota</taxon>
        <taxon>Pezizomycotina</taxon>
        <taxon>Sordariomycetes</taxon>
        <taxon>Hypocreomycetidae</taxon>
        <taxon>Hypocreales</taxon>
        <taxon>Hypocreaceae</taxon>
        <taxon>Trichoderma</taxon>
    </lineage>
</organism>